<protein>
    <submittedName>
        <fullName evidence="2">Predicted protein</fullName>
    </submittedName>
</protein>
<organism evidence="2">
    <name type="scientific">Hordeum vulgare subsp. vulgare</name>
    <name type="common">Domesticated barley</name>
    <dbReference type="NCBI Taxonomy" id="112509"/>
    <lineage>
        <taxon>Eukaryota</taxon>
        <taxon>Viridiplantae</taxon>
        <taxon>Streptophyta</taxon>
        <taxon>Embryophyta</taxon>
        <taxon>Tracheophyta</taxon>
        <taxon>Spermatophyta</taxon>
        <taxon>Magnoliopsida</taxon>
        <taxon>Liliopsida</taxon>
        <taxon>Poales</taxon>
        <taxon>Poaceae</taxon>
        <taxon>BOP clade</taxon>
        <taxon>Pooideae</taxon>
        <taxon>Triticodae</taxon>
        <taxon>Triticeae</taxon>
        <taxon>Hordeinae</taxon>
        <taxon>Hordeum</taxon>
    </lineage>
</organism>
<evidence type="ECO:0000313" key="2">
    <source>
        <dbReference type="EMBL" id="BAJ95471.1"/>
    </source>
</evidence>
<accession>F2DK50</accession>
<feature type="compositionally biased region" description="Basic residues" evidence="1">
    <location>
        <begin position="46"/>
        <end position="55"/>
    </location>
</feature>
<name>F2DK50_HORVV</name>
<reference evidence="2" key="1">
    <citation type="journal article" date="2011" name="Plant Physiol.">
        <title>Comprehensive sequence analysis of 24,783 barley full-length cDNAs derived from 12 clone libraries.</title>
        <authorList>
            <person name="Matsumoto T."/>
            <person name="Tanaka T."/>
            <person name="Sakai H."/>
            <person name="Amano N."/>
            <person name="Kanamori H."/>
            <person name="Kurita K."/>
            <person name="Kikuta A."/>
            <person name="Kamiya K."/>
            <person name="Yamamoto M."/>
            <person name="Ikawa H."/>
            <person name="Fujii N."/>
            <person name="Hori K."/>
            <person name="Itoh T."/>
            <person name="Sato K."/>
        </authorList>
    </citation>
    <scope>NUCLEOTIDE SEQUENCE</scope>
    <source>
        <tissue evidence="2">Shoot and root</tissue>
    </source>
</reference>
<feature type="compositionally biased region" description="Basic residues" evidence="1">
    <location>
        <begin position="75"/>
        <end position="87"/>
    </location>
</feature>
<dbReference type="EMBL" id="AK364268">
    <property type="protein sequence ID" value="BAJ95471.1"/>
    <property type="molecule type" value="mRNA"/>
</dbReference>
<proteinExistence type="evidence at transcript level"/>
<feature type="compositionally biased region" description="Low complexity" evidence="1">
    <location>
        <begin position="56"/>
        <end position="72"/>
    </location>
</feature>
<sequence length="87" mass="9711">MKWPPPPKRRRPQQQELGDQPEAGRRRDQGSPEPMSRGGDQDGGRGRPRHARRGGRSVAPRCRSSPRPCPAVAGLRRRHLPSLHRGG</sequence>
<dbReference type="AlphaFoldDB" id="F2DK50"/>
<evidence type="ECO:0000256" key="1">
    <source>
        <dbReference type="SAM" id="MobiDB-lite"/>
    </source>
</evidence>
<feature type="region of interest" description="Disordered" evidence="1">
    <location>
        <begin position="1"/>
        <end position="87"/>
    </location>
</feature>